<dbReference type="InterPro" id="IPR050596">
    <property type="entry name" value="AspAT/PAT-like"/>
</dbReference>
<dbReference type="InterPro" id="IPR015421">
    <property type="entry name" value="PyrdxlP-dep_Trfase_major"/>
</dbReference>
<dbReference type="InterPro" id="IPR004838">
    <property type="entry name" value="NHTrfase_class1_PyrdxlP-BS"/>
</dbReference>
<keyword evidence="5 7" id="KW-0808">Transferase</keyword>
<evidence type="ECO:0000256" key="1">
    <source>
        <dbReference type="ARBA" id="ARBA00001933"/>
    </source>
</evidence>
<dbReference type="FunFam" id="3.40.640.10:FF:000033">
    <property type="entry name" value="Aspartate aminotransferase"/>
    <property type="match status" value="1"/>
</dbReference>
<evidence type="ECO:0000256" key="4">
    <source>
        <dbReference type="ARBA" id="ARBA00022576"/>
    </source>
</evidence>
<name>A0A1F2PBV8_9EURY</name>
<evidence type="ECO:0000256" key="7">
    <source>
        <dbReference type="RuleBase" id="RU000481"/>
    </source>
</evidence>
<evidence type="ECO:0000256" key="6">
    <source>
        <dbReference type="ARBA" id="ARBA00022898"/>
    </source>
</evidence>
<evidence type="ECO:0000259" key="8">
    <source>
        <dbReference type="Pfam" id="PF00155"/>
    </source>
</evidence>
<organism evidence="9 10">
    <name type="scientific">Candidatus Syntropharchaeum caldarium</name>
    <dbReference type="NCBI Taxonomy" id="1838285"/>
    <lineage>
        <taxon>Archaea</taxon>
        <taxon>Methanobacteriati</taxon>
        <taxon>Methanobacteriota</taxon>
        <taxon>Stenosarchaea group</taxon>
        <taxon>Methanomicrobia</taxon>
        <taxon>Methanosarcinales</taxon>
        <taxon>ANME-2 cluster</taxon>
        <taxon>Candidatus Syntropharchaeum</taxon>
    </lineage>
</organism>
<dbReference type="CDD" id="cd00609">
    <property type="entry name" value="AAT_like"/>
    <property type="match status" value="1"/>
</dbReference>
<dbReference type="InterPro" id="IPR015422">
    <property type="entry name" value="PyrdxlP-dep_Trfase_small"/>
</dbReference>
<dbReference type="Gene3D" id="3.90.1150.10">
    <property type="entry name" value="Aspartate Aminotransferase, domain 1"/>
    <property type="match status" value="1"/>
</dbReference>
<evidence type="ECO:0000256" key="2">
    <source>
        <dbReference type="ARBA" id="ARBA00007441"/>
    </source>
</evidence>
<dbReference type="Proteomes" id="UP000186940">
    <property type="component" value="Unassembled WGS sequence"/>
</dbReference>
<comment type="subunit">
    <text evidence="3">Homodimer.</text>
</comment>
<dbReference type="PROSITE" id="PS00105">
    <property type="entry name" value="AA_TRANSFER_CLASS_1"/>
    <property type="match status" value="1"/>
</dbReference>
<dbReference type="InterPro" id="IPR004839">
    <property type="entry name" value="Aminotransferase_I/II_large"/>
</dbReference>
<reference evidence="9" key="1">
    <citation type="submission" date="2016-05" db="EMBL/GenBank/DDBJ databases">
        <title>Microbial consortia oxidize butane by reversing methanogenesis.</title>
        <authorList>
            <person name="Laso-Perez R."/>
            <person name="Richter M."/>
            <person name="Wegener G."/>
            <person name="Musat F."/>
        </authorList>
    </citation>
    <scope>NUCLEOTIDE SEQUENCE [LARGE SCALE GENOMIC DNA]</scope>
    <source>
        <strain evidence="9">BOX2</strain>
    </source>
</reference>
<dbReference type="Pfam" id="PF00155">
    <property type="entry name" value="Aminotran_1_2"/>
    <property type="match status" value="1"/>
</dbReference>
<gene>
    <name evidence="9" type="ORF">SCAL_000821</name>
</gene>
<dbReference type="GO" id="GO:0008483">
    <property type="term" value="F:transaminase activity"/>
    <property type="evidence" value="ECO:0007669"/>
    <property type="project" value="UniProtKB-KW"/>
</dbReference>
<dbReference type="PANTHER" id="PTHR46383:SF1">
    <property type="entry name" value="ASPARTATE AMINOTRANSFERASE"/>
    <property type="match status" value="1"/>
</dbReference>
<dbReference type="SUPFAM" id="SSF53383">
    <property type="entry name" value="PLP-dependent transferases"/>
    <property type="match status" value="1"/>
</dbReference>
<evidence type="ECO:0000313" key="10">
    <source>
        <dbReference type="Proteomes" id="UP000186940"/>
    </source>
</evidence>
<dbReference type="GO" id="GO:0030170">
    <property type="term" value="F:pyridoxal phosphate binding"/>
    <property type="evidence" value="ECO:0007669"/>
    <property type="project" value="InterPro"/>
</dbReference>
<keyword evidence="10" id="KW-1185">Reference proteome</keyword>
<dbReference type="InterPro" id="IPR015424">
    <property type="entry name" value="PyrdxlP-dep_Trfase"/>
</dbReference>
<accession>A0A1F2PBV8</accession>
<dbReference type="EMBL" id="LYOS01000002">
    <property type="protein sequence ID" value="OFV68181.1"/>
    <property type="molecule type" value="Genomic_DNA"/>
</dbReference>
<dbReference type="EC" id="2.6.1.-" evidence="7"/>
<evidence type="ECO:0000256" key="5">
    <source>
        <dbReference type="ARBA" id="ARBA00022679"/>
    </source>
</evidence>
<dbReference type="AlphaFoldDB" id="A0A1F2PBV8"/>
<comment type="cofactor">
    <cofactor evidence="1 7">
        <name>pyridoxal 5'-phosphate</name>
        <dbReference type="ChEBI" id="CHEBI:597326"/>
    </cofactor>
</comment>
<keyword evidence="6" id="KW-0663">Pyridoxal phosphate</keyword>
<comment type="similarity">
    <text evidence="2 7">Belongs to the class-I pyridoxal-phosphate-dependent aminotransferase family.</text>
</comment>
<feature type="domain" description="Aminotransferase class I/classII large" evidence="8">
    <location>
        <begin position="31"/>
        <end position="361"/>
    </location>
</feature>
<proteinExistence type="inferred from homology"/>
<sequence>MKLSGRISGVSESATIRLIDISNRLKSEGKNVVNFSFGEPDFDTPSHIVDAAKRAMDAGFTHYLPSGGLPELKEAVARKLKQENNLNLVPDNVVITPGAKYAIYAVINSIIDDGDEVILIDPSWVTYPACVNLAGGKVVWTRFDRIGDAITQKTKLILINSPNNPAGYVLDRKELKMIADLAIDHDITVVSDEIYEKLIYEKKHLSIGSFDGMDERTITINGFSKTYAMTGWRVGYLAAPEEVASAVKRLQQHSTTCATSFAQYGAIEAISGDQSCVEQMVNRFRERRDLIVEGLNEIGIPCQRPAGAFYVFADVGAFGGGERVAEDLLNKAHVIVTPGGAFGPESDSFIRISYATSIDQIRLGLEGMKTCLG</sequence>
<dbReference type="PANTHER" id="PTHR46383">
    <property type="entry name" value="ASPARTATE AMINOTRANSFERASE"/>
    <property type="match status" value="1"/>
</dbReference>
<dbReference type="Gene3D" id="3.40.640.10">
    <property type="entry name" value="Type I PLP-dependent aspartate aminotransferase-like (Major domain)"/>
    <property type="match status" value="1"/>
</dbReference>
<protein>
    <recommendedName>
        <fullName evidence="7">Aminotransferase</fullName>
        <ecNumber evidence="7">2.6.1.-</ecNumber>
    </recommendedName>
</protein>
<dbReference type="STRING" id="1838285.SCAL_000821"/>
<dbReference type="PATRIC" id="fig|1838285.3.peg.830"/>
<evidence type="ECO:0000256" key="3">
    <source>
        <dbReference type="ARBA" id="ARBA00011738"/>
    </source>
</evidence>
<evidence type="ECO:0000313" key="9">
    <source>
        <dbReference type="EMBL" id="OFV68181.1"/>
    </source>
</evidence>
<comment type="caution">
    <text evidence="9">The sequence shown here is derived from an EMBL/GenBank/DDBJ whole genome shotgun (WGS) entry which is preliminary data.</text>
</comment>
<dbReference type="GO" id="GO:0006520">
    <property type="term" value="P:amino acid metabolic process"/>
    <property type="evidence" value="ECO:0007669"/>
    <property type="project" value="InterPro"/>
</dbReference>
<keyword evidence="4 7" id="KW-0032">Aminotransferase</keyword>